<dbReference type="Proteomes" id="UP000229897">
    <property type="component" value="Plasmid unnamed"/>
</dbReference>
<reference evidence="3" key="1">
    <citation type="submission" date="2017-10" db="EMBL/GenBank/DDBJ databases">
        <title>Massilia psychrophilum sp. nov., a novel purple-pigmented bacterium isolated from Tianshan glacier, Xinjiang Municipality, China.</title>
        <authorList>
            <person name="Wang H."/>
        </authorList>
    </citation>
    <scope>NUCLEOTIDE SEQUENCE [LARGE SCALE GENOMIC DNA]</scope>
    <source>
        <strain evidence="3">B2</strain>
        <plasmid evidence="3">unnamed</plasmid>
    </source>
</reference>
<dbReference type="GO" id="GO:0007059">
    <property type="term" value="P:chromosome segregation"/>
    <property type="evidence" value="ECO:0007669"/>
    <property type="project" value="TreeGrafter"/>
</dbReference>
<dbReference type="InterPro" id="IPR004437">
    <property type="entry name" value="ParB/RepB/Spo0J"/>
</dbReference>
<protein>
    <recommendedName>
        <fullName evidence="2">ParB-like N-terminal domain-containing protein</fullName>
    </recommendedName>
</protein>
<dbReference type="InterPro" id="IPR003115">
    <property type="entry name" value="ParB_N"/>
</dbReference>
<dbReference type="EMBL" id="CP024609">
    <property type="protein sequence ID" value="ATQ79263.1"/>
    <property type="molecule type" value="Genomic_DNA"/>
</dbReference>
<accession>A0A2D2DW96</accession>
<evidence type="ECO:0000313" key="4">
    <source>
        <dbReference type="Proteomes" id="UP000229897"/>
    </source>
</evidence>
<evidence type="ECO:0000259" key="2">
    <source>
        <dbReference type="SMART" id="SM00470"/>
    </source>
</evidence>
<evidence type="ECO:0000313" key="3">
    <source>
        <dbReference type="EMBL" id="ATQ79263.1"/>
    </source>
</evidence>
<dbReference type="Gene3D" id="1.10.10.2830">
    <property type="match status" value="1"/>
</dbReference>
<dbReference type="SUPFAM" id="SSF109709">
    <property type="entry name" value="KorB DNA-binding domain-like"/>
    <property type="match status" value="1"/>
</dbReference>
<dbReference type="SUPFAM" id="SSF110849">
    <property type="entry name" value="ParB/Sulfiredoxin"/>
    <property type="match status" value="1"/>
</dbReference>
<evidence type="ECO:0000256" key="1">
    <source>
        <dbReference type="ARBA" id="ARBA00006295"/>
    </source>
</evidence>
<keyword evidence="4" id="KW-1185">Reference proteome</keyword>
<name>A0A2D2DW96_9BURK</name>
<dbReference type="Gene3D" id="3.90.1530.30">
    <property type="match status" value="1"/>
</dbReference>
<dbReference type="InterPro" id="IPR036086">
    <property type="entry name" value="ParB/Sulfiredoxin_sf"/>
</dbReference>
<dbReference type="InterPro" id="IPR050336">
    <property type="entry name" value="Chromosome_partition/occlusion"/>
</dbReference>
<feature type="domain" description="ParB-like N-terminal" evidence="2">
    <location>
        <begin position="72"/>
        <end position="165"/>
    </location>
</feature>
<dbReference type="GO" id="GO:0005694">
    <property type="term" value="C:chromosome"/>
    <property type="evidence" value="ECO:0007669"/>
    <property type="project" value="TreeGrafter"/>
</dbReference>
<geneLocation type="plasmid" evidence="3 4">
    <name>unnamed</name>
</geneLocation>
<dbReference type="RefSeq" id="WP_099883102.1">
    <property type="nucleotide sequence ID" value="NZ_CP024609.1"/>
</dbReference>
<gene>
    <name evidence="3" type="ORF">CR152_32320</name>
</gene>
<organism evidence="3 4">
    <name type="scientific">Massilia violaceinigra</name>
    <dbReference type="NCBI Taxonomy" id="2045208"/>
    <lineage>
        <taxon>Bacteria</taxon>
        <taxon>Pseudomonadati</taxon>
        <taxon>Pseudomonadota</taxon>
        <taxon>Betaproteobacteria</taxon>
        <taxon>Burkholderiales</taxon>
        <taxon>Oxalobacteraceae</taxon>
        <taxon>Telluria group</taxon>
        <taxon>Massilia</taxon>
    </lineage>
</organism>
<dbReference type="SMART" id="SM00470">
    <property type="entry name" value="ParB"/>
    <property type="match status" value="1"/>
</dbReference>
<dbReference type="Pfam" id="PF02195">
    <property type="entry name" value="ParB_N"/>
    <property type="match status" value="1"/>
</dbReference>
<dbReference type="KEGG" id="mass:CR152_32320"/>
<dbReference type="NCBIfam" id="TIGR00180">
    <property type="entry name" value="parB_part"/>
    <property type="match status" value="1"/>
</dbReference>
<comment type="similarity">
    <text evidence="1">Belongs to the ParB family.</text>
</comment>
<dbReference type="OrthoDB" id="8702972at2"/>
<dbReference type="GO" id="GO:0003677">
    <property type="term" value="F:DNA binding"/>
    <property type="evidence" value="ECO:0007669"/>
    <property type="project" value="InterPro"/>
</dbReference>
<proteinExistence type="inferred from homology"/>
<keyword evidence="3" id="KW-0614">Plasmid</keyword>
<sequence>MSNSRPGIKVSGLISSGKVSAKEGVQESRAFDVPTSLPDSGEIEQIAGQRPHLQVASSASPMRWEVVIDELHDVDVDLVYDSPFQTEEDSIGRYDPESIDELAHTMANAGQQEPVVVRWVNGRFELIAGHRRIRAARSMGWTKIRARIVKLDDTAAEKGLMVHNEGRKENTDYKKAKLYARAKAKGYARTQDELAHMFATKQGSVSKRLAMLTLPEPILKMLDAKPDLIGMGTAKTIHELVEELPGEIDLVVKAVERIKEQNAPENSVRAWVAQMVQSRNKVHEKKRTDSKPKVITDPRNRQLYTAKLEGRVITLRVSAMELDPVEELALMVEYFQNKANAIATATSKPTEVE</sequence>
<dbReference type="PANTHER" id="PTHR33375:SF1">
    <property type="entry name" value="CHROMOSOME-PARTITIONING PROTEIN PARB-RELATED"/>
    <property type="match status" value="1"/>
</dbReference>
<dbReference type="AlphaFoldDB" id="A0A2D2DW96"/>
<dbReference type="PANTHER" id="PTHR33375">
    <property type="entry name" value="CHROMOSOME-PARTITIONING PROTEIN PARB-RELATED"/>
    <property type="match status" value="1"/>
</dbReference>